<dbReference type="Proteomes" id="UP000274822">
    <property type="component" value="Unassembled WGS sequence"/>
</dbReference>
<dbReference type="AlphaFoldDB" id="A0A433Q4G8"/>
<dbReference type="EMBL" id="RBNJ01015272">
    <property type="protein sequence ID" value="RUS24680.1"/>
    <property type="molecule type" value="Genomic_DNA"/>
</dbReference>
<accession>A0A433Q4G8</accession>
<gene>
    <name evidence="1" type="ORF">BC938DRAFT_473239</name>
</gene>
<evidence type="ECO:0000313" key="2">
    <source>
        <dbReference type="Proteomes" id="UP000274822"/>
    </source>
</evidence>
<keyword evidence="2" id="KW-1185">Reference proteome</keyword>
<name>A0A433Q4G8_9FUNG</name>
<evidence type="ECO:0000313" key="1">
    <source>
        <dbReference type="EMBL" id="RUS24680.1"/>
    </source>
</evidence>
<reference evidence="1 2" key="1">
    <citation type="journal article" date="2018" name="New Phytol.">
        <title>Phylogenomics of Endogonaceae and evolution of mycorrhizas within Mucoromycota.</title>
        <authorList>
            <person name="Chang Y."/>
            <person name="Desiro A."/>
            <person name="Na H."/>
            <person name="Sandor L."/>
            <person name="Lipzen A."/>
            <person name="Clum A."/>
            <person name="Barry K."/>
            <person name="Grigoriev I.V."/>
            <person name="Martin F.M."/>
            <person name="Stajich J.E."/>
            <person name="Smith M.E."/>
            <person name="Bonito G."/>
            <person name="Spatafora J.W."/>
        </authorList>
    </citation>
    <scope>NUCLEOTIDE SEQUENCE [LARGE SCALE GENOMIC DNA]</scope>
    <source>
        <strain evidence="1 2">AD002</strain>
    </source>
</reference>
<sequence length="135" mass="15506">MIPRPAHEGILIHQVPMDREHLPRVLVPVLYREILITAQSKTGRAARSEFCWLIVTHIHKPDTVNERKMGSPTANVASHSLIDPSPFAVTSWFSLTSLQVMSKRPSCVSYLHQTTYCIVFFDELDDRIERHMARE</sequence>
<protein>
    <submittedName>
        <fullName evidence="1">Uncharacterized protein</fullName>
    </submittedName>
</protein>
<organism evidence="1 2">
    <name type="scientific">Jimgerdemannia flammicorona</name>
    <dbReference type="NCBI Taxonomy" id="994334"/>
    <lineage>
        <taxon>Eukaryota</taxon>
        <taxon>Fungi</taxon>
        <taxon>Fungi incertae sedis</taxon>
        <taxon>Mucoromycota</taxon>
        <taxon>Mucoromycotina</taxon>
        <taxon>Endogonomycetes</taxon>
        <taxon>Endogonales</taxon>
        <taxon>Endogonaceae</taxon>
        <taxon>Jimgerdemannia</taxon>
    </lineage>
</organism>
<comment type="caution">
    <text evidence="1">The sequence shown here is derived from an EMBL/GenBank/DDBJ whole genome shotgun (WGS) entry which is preliminary data.</text>
</comment>
<proteinExistence type="predicted"/>